<evidence type="ECO:0008006" key="3">
    <source>
        <dbReference type="Google" id="ProtNLM"/>
    </source>
</evidence>
<reference evidence="1 2" key="1">
    <citation type="journal article" date="2016" name="Nat. Commun.">
        <title>Thousands of microbial genomes shed light on interconnected biogeochemical processes in an aquifer system.</title>
        <authorList>
            <person name="Anantharaman K."/>
            <person name="Brown C.T."/>
            <person name="Hug L.A."/>
            <person name="Sharon I."/>
            <person name="Castelle C.J."/>
            <person name="Probst A.J."/>
            <person name="Thomas B.C."/>
            <person name="Singh A."/>
            <person name="Wilkins M.J."/>
            <person name="Karaoz U."/>
            <person name="Brodie E.L."/>
            <person name="Williams K.H."/>
            <person name="Hubbard S.S."/>
            <person name="Banfield J.F."/>
        </authorList>
    </citation>
    <scope>NUCLEOTIDE SEQUENCE [LARGE SCALE GENOMIC DNA]</scope>
</reference>
<protein>
    <recommendedName>
        <fullName evidence="3">Antitoxin</fullName>
    </recommendedName>
</protein>
<dbReference type="AlphaFoldDB" id="A0A1F5NSQ6"/>
<gene>
    <name evidence="1" type="ORF">A2720_04090</name>
</gene>
<dbReference type="Pfam" id="PF12441">
    <property type="entry name" value="CopG_antitoxin"/>
    <property type="match status" value="1"/>
</dbReference>
<dbReference type="InterPro" id="IPR022148">
    <property type="entry name" value="CopG_antitoxin"/>
</dbReference>
<evidence type="ECO:0000313" key="2">
    <source>
        <dbReference type="Proteomes" id="UP000178892"/>
    </source>
</evidence>
<name>A0A1F5NSQ6_9BACT</name>
<dbReference type="EMBL" id="MFEL01000018">
    <property type="protein sequence ID" value="OGE80715.1"/>
    <property type="molecule type" value="Genomic_DNA"/>
</dbReference>
<dbReference type="STRING" id="1817825.A2720_04090"/>
<proteinExistence type="predicted"/>
<accession>A0A1F5NSQ6</accession>
<organism evidence="1 2">
    <name type="scientific">Candidatus Doudnabacteria bacterium RIFCSPHIGHO2_01_FULL_46_24</name>
    <dbReference type="NCBI Taxonomy" id="1817825"/>
    <lineage>
        <taxon>Bacteria</taxon>
        <taxon>Candidatus Doudnaibacteriota</taxon>
    </lineage>
</organism>
<dbReference type="Proteomes" id="UP000178892">
    <property type="component" value="Unassembled WGS sequence"/>
</dbReference>
<evidence type="ECO:0000313" key="1">
    <source>
        <dbReference type="EMBL" id="OGE80715.1"/>
    </source>
</evidence>
<sequence>MKRHIKKLPKFKNEDEEREFWDTHDSTEYFDLSKAMIGPLFPNLKPTSQSISLRIPSHIVARVKIKANELDVPYQSLMKQYIAKGVAKK</sequence>
<comment type="caution">
    <text evidence="1">The sequence shown here is derived from an EMBL/GenBank/DDBJ whole genome shotgun (WGS) entry which is preliminary data.</text>
</comment>